<dbReference type="InterPro" id="IPR013783">
    <property type="entry name" value="Ig-like_fold"/>
</dbReference>
<dbReference type="InterPro" id="IPR036179">
    <property type="entry name" value="Ig-like_dom_sf"/>
</dbReference>
<dbReference type="SUPFAM" id="SSF48726">
    <property type="entry name" value="Immunoglobulin"/>
    <property type="match status" value="1"/>
</dbReference>
<proteinExistence type="predicted"/>
<accession>A0A8C1K891</accession>
<dbReference type="Gene3D" id="2.60.40.10">
    <property type="entry name" value="Immunoglobulins"/>
    <property type="match status" value="1"/>
</dbReference>
<reference evidence="2" key="1">
    <citation type="submission" date="2025-08" db="UniProtKB">
        <authorList>
            <consortium name="Ensembl"/>
        </authorList>
    </citation>
    <scope>IDENTIFICATION</scope>
</reference>
<evidence type="ECO:0000313" key="3">
    <source>
        <dbReference type="Proteomes" id="UP000694427"/>
    </source>
</evidence>
<feature type="chain" id="PRO_5034837627" evidence="1">
    <location>
        <begin position="21"/>
        <end position="78"/>
    </location>
</feature>
<sequence length="78" mass="9212">SIVFGFIHILSVLSLHVSYTVSPDDQCKLVLSCLVTGFYPRDIKMNIRLNHKEFYDCFVIHSTLYFKLFNWFPFLSDM</sequence>
<dbReference type="AlphaFoldDB" id="A0A8C1K891"/>
<dbReference type="Proteomes" id="UP000694427">
    <property type="component" value="Unplaced"/>
</dbReference>
<keyword evidence="1" id="KW-0732">Signal</keyword>
<keyword evidence="3" id="KW-1185">Reference proteome</keyword>
<organism evidence="2 3">
    <name type="scientific">Cyprinus carpio</name>
    <name type="common">Common carp</name>
    <dbReference type="NCBI Taxonomy" id="7962"/>
    <lineage>
        <taxon>Eukaryota</taxon>
        <taxon>Metazoa</taxon>
        <taxon>Chordata</taxon>
        <taxon>Craniata</taxon>
        <taxon>Vertebrata</taxon>
        <taxon>Euteleostomi</taxon>
        <taxon>Actinopterygii</taxon>
        <taxon>Neopterygii</taxon>
        <taxon>Teleostei</taxon>
        <taxon>Ostariophysi</taxon>
        <taxon>Cypriniformes</taxon>
        <taxon>Cyprinidae</taxon>
        <taxon>Cyprininae</taxon>
        <taxon>Cyprinus</taxon>
    </lineage>
</organism>
<reference evidence="2" key="2">
    <citation type="submission" date="2025-09" db="UniProtKB">
        <authorList>
            <consortium name="Ensembl"/>
        </authorList>
    </citation>
    <scope>IDENTIFICATION</scope>
</reference>
<feature type="signal peptide" evidence="1">
    <location>
        <begin position="1"/>
        <end position="20"/>
    </location>
</feature>
<name>A0A8C1K891_CYPCA</name>
<protein>
    <submittedName>
        <fullName evidence="2">Uncharacterized protein</fullName>
    </submittedName>
</protein>
<dbReference type="Ensembl" id="ENSCCRT00010048003.1">
    <property type="protein sequence ID" value="ENSCCRP00010043755.1"/>
    <property type="gene ID" value="ENSCCRG00010018590.1"/>
</dbReference>
<evidence type="ECO:0000313" key="2">
    <source>
        <dbReference type="Ensembl" id="ENSCCRP00010043755.1"/>
    </source>
</evidence>
<evidence type="ECO:0000256" key="1">
    <source>
        <dbReference type="SAM" id="SignalP"/>
    </source>
</evidence>